<evidence type="ECO:0000256" key="4">
    <source>
        <dbReference type="PROSITE-ProRule" id="PRU00169"/>
    </source>
</evidence>
<dbReference type="InterPro" id="IPR001789">
    <property type="entry name" value="Sig_transdc_resp-reg_receiver"/>
</dbReference>
<dbReference type="InterPro" id="IPR011006">
    <property type="entry name" value="CheY-like_superfamily"/>
</dbReference>
<dbReference type="SMART" id="SM00421">
    <property type="entry name" value="HTH_LUXR"/>
    <property type="match status" value="1"/>
</dbReference>
<dbReference type="AlphaFoldDB" id="A0A9X2IYF3"/>
<dbReference type="InterPro" id="IPR016032">
    <property type="entry name" value="Sig_transdc_resp-reg_C-effctor"/>
</dbReference>
<dbReference type="PROSITE" id="PS50110">
    <property type="entry name" value="RESPONSE_REGULATORY"/>
    <property type="match status" value="1"/>
</dbReference>
<dbReference type="GO" id="GO:0006355">
    <property type="term" value="P:regulation of DNA-templated transcription"/>
    <property type="evidence" value="ECO:0007669"/>
    <property type="project" value="InterPro"/>
</dbReference>
<dbReference type="Proteomes" id="UP001139157">
    <property type="component" value="Unassembled WGS sequence"/>
</dbReference>
<dbReference type="Gene3D" id="3.40.50.2300">
    <property type="match status" value="1"/>
</dbReference>
<dbReference type="SUPFAM" id="SSF52172">
    <property type="entry name" value="CheY-like"/>
    <property type="match status" value="1"/>
</dbReference>
<protein>
    <submittedName>
        <fullName evidence="7">Response regulator transcription factor</fullName>
    </submittedName>
</protein>
<feature type="domain" description="Response regulatory" evidence="6">
    <location>
        <begin position="10"/>
        <end position="120"/>
    </location>
</feature>
<comment type="caution">
    <text evidence="4">Lacks conserved residue(s) required for the propagation of feature annotation.</text>
</comment>
<dbReference type="InterPro" id="IPR000792">
    <property type="entry name" value="Tscrpt_reg_LuxR_C"/>
</dbReference>
<gene>
    <name evidence="7" type="ORF">NDR86_19160</name>
</gene>
<evidence type="ECO:0000256" key="1">
    <source>
        <dbReference type="ARBA" id="ARBA00023015"/>
    </source>
</evidence>
<dbReference type="PROSITE" id="PS50043">
    <property type="entry name" value="HTH_LUXR_2"/>
    <property type="match status" value="1"/>
</dbReference>
<evidence type="ECO:0000259" key="6">
    <source>
        <dbReference type="PROSITE" id="PS50110"/>
    </source>
</evidence>
<keyword evidence="1" id="KW-0805">Transcription regulation</keyword>
<evidence type="ECO:0000256" key="2">
    <source>
        <dbReference type="ARBA" id="ARBA00023125"/>
    </source>
</evidence>
<dbReference type="EMBL" id="JAMRXG010000007">
    <property type="protein sequence ID" value="MCM6775599.1"/>
    <property type="molecule type" value="Genomic_DNA"/>
</dbReference>
<dbReference type="Pfam" id="PF00196">
    <property type="entry name" value="GerE"/>
    <property type="match status" value="1"/>
</dbReference>
<proteinExistence type="predicted"/>
<keyword evidence="8" id="KW-1185">Reference proteome</keyword>
<accession>A0A9X2IYF3</accession>
<evidence type="ECO:0000259" key="5">
    <source>
        <dbReference type="PROSITE" id="PS50043"/>
    </source>
</evidence>
<dbReference type="SUPFAM" id="SSF46894">
    <property type="entry name" value="C-terminal effector domain of the bipartite response regulators"/>
    <property type="match status" value="1"/>
</dbReference>
<feature type="domain" description="HTH luxR-type" evidence="5">
    <location>
        <begin position="147"/>
        <end position="212"/>
    </location>
</feature>
<evidence type="ECO:0000313" key="7">
    <source>
        <dbReference type="EMBL" id="MCM6775599.1"/>
    </source>
</evidence>
<evidence type="ECO:0000313" key="8">
    <source>
        <dbReference type="Proteomes" id="UP001139157"/>
    </source>
</evidence>
<dbReference type="PROSITE" id="PS00622">
    <property type="entry name" value="HTH_LUXR_1"/>
    <property type="match status" value="1"/>
</dbReference>
<reference evidence="7" key="1">
    <citation type="submission" date="2022-06" db="EMBL/GenBank/DDBJ databases">
        <title>Novel species in genus nocardia.</title>
        <authorList>
            <person name="Li F."/>
        </authorList>
    </citation>
    <scope>NUCLEOTIDE SEQUENCE</scope>
    <source>
        <strain evidence="7">CDC141</strain>
    </source>
</reference>
<keyword evidence="2" id="KW-0238">DNA-binding</keyword>
<name>A0A9X2IYF3_9NOCA</name>
<dbReference type="CDD" id="cd06170">
    <property type="entry name" value="LuxR_C_like"/>
    <property type="match status" value="1"/>
</dbReference>
<evidence type="ECO:0000256" key="3">
    <source>
        <dbReference type="ARBA" id="ARBA00023163"/>
    </source>
</evidence>
<dbReference type="PANTHER" id="PTHR43214:SF24">
    <property type="entry name" value="TRANSCRIPTIONAL REGULATORY PROTEIN NARL-RELATED"/>
    <property type="match status" value="1"/>
</dbReference>
<dbReference type="RefSeq" id="WP_251913841.1">
    <property type="nucleotide sequence ID" value="NZ_JAMRXG010000007.1"/>
</dbReference>
<sequence length="234" mass="24609">MASNGAVTIRLVICADSALMRTGLCARFDAEPDIDVVSDVAGGHSLITAVRMHAPDLVLVVGSVEGKHRLAEIATASKVIMVVTEEDVAHAVELLRAGVRGLLSSGCSPLELLCAIRVIAVGNRLVVPPQVLGDLTYAMPGIPRTLDARIAEALTRREAEVLRLLAHGRSNAEIAEQLSVSATTVRSHVHHVLQKLAVTTRGQAVAVAYETGLIELLANHGRRPAAAPVRSAGQ</sequence>
<dbReference type="InterPro" id="IPR039420">
    <property type="entry name" value="WalR-like"/>
</dbReference>
<comment type="caution">
    <text evidence="7">The sequence shown here is derived from an EMBL/GenBank/DDBJ whole genome shotgun (WGS) entry which is preliminary data.</text>
</comment>
<keyword evidence="3" id="KW-0804">Transcription</keyword>
<dbReference type="GO" id="GO:0003677">
    <property type="term" value="F:DNA binding"/>
    <property type="evidence" value="ECO:0007669"/>
    <property type="project" value="UniProtKB-KW"/>
</dbReference>
<dbReference type="PANTHER" id="PTHR43214">
    <property type="entry name" value="TWO-COMPONENT RESPONSE REGULATOR"/>
    <property type="match status" value="1"/>
</dbReference>
<dbReference type="GO" id="GO:0000160">
    <property type="term" value="P:phosphorelay signal transduction system"/>
    <property type="evidence" value="ECO:0007669"/>
    <property type="project" value="InterPro"/>
</dbReference>
<organism evidence="7 8">
    <name type="scientific">Nocardia pulmonis</name>
    <dbReference type="NCBI Taxonomy" id="2951408"/>
    <lineage>
        <taxon>Bacteria</taxon>
        <taxon>Bacillati</taxon>
        <taxon>Actinomycetota</taxon>
        <taxon>Actinomycetes</taxon>
        <taxon>Mycobacteriales</taxon>
        <taxon>Nocardiaceae</taxon>
        <taxon>Nocardia</taxon>
    </lineage>
</organism>
<dbReference type="PRINTS" id="PR00038">
    <property type="entry name" value="HTHLUXR"/>
</dbReference>